<organism evidence="2">
    <name type="scientific">Ajellomyces capsulatus</name>
    <name type="common">Darling's disease fungus</name>
    <name type="synonym">Histoplasma capsulatum</name>
    <dbReference type="NCBI Taxonomy" id="5037"/>
    <lineage>
        <taxon>Eukaryota</taxon>
        <taxon>Fungi</taxon>
        <taxon>Dikarya</taxon>
        <taxon>Ascomycota</taxon>
        <taxon>Pezizomycotina</taxon>
        <taxon>Eurotiomycetes</taxon>
        <taxon>Eurotiomycetidae</taxon>
        <taxon>Onygenales</taxon>
        <taxon>Ajellomycetaceae</taxon>
        <taxon>Histoplasma</taxon>
    </lineage>
</organism>
<dbReference type="EMBL" id="CP069109">
    <property type="protein sequence ID" value="QSS58624.1"/>
    <property type="molecule type" value="Genomic_DNA"/>
</dbReference>
<feature type="region of interest" description="Disordered" evidence="1">
    <location>
        <begin position="53"/>
        <end position="72"/>
    </location>
</feature>
<reference evidence="2" key="1">
    <citation type="submission" date="2021-01" db="EMBL/GenBank/DDBJ databases">
        <title>Chromosome-level genome assembly of a human fungal pathogen reveals clustering of transcriptionally co-regulated genes.</title>
        <authorList>
            <person name="Voorhies M."/>
            <person name="Cohen S."/>
            <person name="Shea T.P."/>
            <person name="Petrus S."/>
            <person name="Munoz J.F."/>
            <person name="Poplawski S."/>
            <person name="Goldman W.E."/>
            <person name="Michael T."/>
            <person name="Cuomo C.A."/>
            <person name="Sil A."/>
            <person name="Beyhan S."/>
        </authorList>
    </citation>
    <scope>NUCLEOTIDE SEQUENCE</scope>
    <source>
        <strain evidence="2">WU24</strain>
    </source>
</reference>
<proteinExistence type="predicted"/>
<dbReference type="Proteomes" id="UP000663671">
    <property type="component" value="Chromosome 2"/>
</dbReference>
<dbReference type="VEuPathDB" id="FungiDB:I7I51_08052"/>
<evidence type="ECO:0000313" key="2">
    <source>
        <dbReference type="EMBL" id="QSS58624.1"/>
    </source>
</evidence>
<gene>
    <name evidence="2" type="ORF">I7I51_08052</name>
</gene>
<dbReference type="AlphaFoldDB" id="A0A8A1M1T7"/>
<sequence>MVSDHNPSVRSLDSAPDYVEYLLSRDASTTTLIVCSTRDAFLQQLYTSIVSTAPGAEQPSSPQNGHHGDSHKCSHRRLFNTIGSIARAKRLTLAFCPSLEHFRAHISVFRCPQLLLPQQECSHLSYRKRPVLAVLGLVSLHYDTSQFSAQGIAKNLALAVEIAAREKVDLSLCECVAVGREGASGSSLWDADVPLLSGQTLATGTGGNNVDLGRTVKVKQVAKRWFYFV</sequence>
<protein>
    <submittedName>
        <fullName evidence="2">Uncharacterized protein</fullName>
    </submittedName>
</protein>
<dbReference type="OrthoDB" id="5391496at2759"/>
<accession>A0A8A1M1T7</accession>
<name>A0A8A1M1T7_AJECA</name>
<evidence type="ECO:0000256" key="1">
    <source>
        <dbReference type="SAM" id="MobiDB-lite"/>
    </source>
</evidence>